<dbReference type="AlphaFoldDB" id="A0A3B0RB48"/>
<dbReference type="Gene3D" id="3.40.630.30">
    <property type="match status" value="1"/>
</dbReference>
<dbReference type="InterPro" id="IPR000182">
    <property type="entry name" value="GNAT_dom"/>
</dbReference>
<evidence type="ECO:0000256" key="1">
    <source>
        <dbReference type="ARBA" id="ARBA00022679"/>
    </source>
</evidence>
<evidence type="ECO:0000256" key="2">
    <source>
        <dbReference type="ARBA" id="ARBA00023315"/>
    </source>
</evidence>
<dbReference type="CDD" id="cd04301">
    <property type="entry name" value="NAT_SF"/>
    <property type="match status" value="1"/>
</dbReference>
<evidence type="ECO:0000259" key="3">
    <source>
        <dbReference type="PROSITE" id="PS51186"/>
    </source>
</evidence>
<feature type="domain" description="N-acetyltransferase" evidence="3">
    <location>
        <begin position="4"/>
        <end position="163"/>
    </location>
</feature>
<accession>A0A3B0RB48</accession>
<dbReference type="PROSITE" id="PS51186">
    <property type="entry name" value="GNAT"/>
    <property type="match status" value="1"/>
</dbReference>
<dbReference type="Pfam" id="PF13673">
    <property type="entry name" value="Acetyltransf_10"/>
    <property type="match status" value="1"/>
</dbReference>
<sequence>MVEIDIRTGRKDDAEEVSQLLGATWRETYKDMYSADKIAELTARWHNTDALAAEMDDPQSLFLVAVLTGKIAGHLLASQQEAKTVMLRRLYVLPQTQGRGLGKSLLNHMITNFPVARSIKLEVEPENTPALQFYQTHGFKEIGRTNCCGDDSDIPALILEKTL</sequence>
<dbReference type="PANTHER" id="PTHR43877">
    <property type="entry name" value="AMINOALKYLPHOSPHONATE N-ACETYLTRANSFERASE-RELATED-RELATED"/>
    <property type="match status" value="1"/>
</dbReference>
<keyword evidence="2" id="KW-0012">Acyltransferase</keyword>
<dbReference type="SUPFAM" id="SSF55729">
    <property type="entry name" value="Acyl-CoA N-acyltransferases (Nat)"/>
    <property type="match status" value="1"/>
</dbReference>
<proteinExistence type="predicted"/>
<name>A0A3B0RB48_9ZZZZ</name>
<dbReference type="GO" id="GO:0016747">
    <property type="term" value="F:acyltransferase activity, transferring groups other than amino-acyl groups"/>
    <property type="evidence" value="ECO:0007669"/>
    <property type="project" value="InterPro"/>
</dbReference>
<evidence type="ECO:0000313" key="4">
    <source>
        <dbReference type="EMBL" id="VAV89281.1"/>
    </source>
</evidence>
<organism evidence="4">
    <name type="scientific">hydrothermal vent metagenome</name>
    <dbReference type="NCBI Taxonomy" id="652676"/>
    <lineage>
        <taxon>unclassified sequences</taxon>
        <taxon>metagenomes</taxon>
        <taxon>ecological metagenomes</taxon>
    </lineage>
</organism>
<dbReference type="InterPro" id="IPR016181">
    <property type="entry name" value="Acyl_CoA_acyltransferase"/>
</dbReference>
<reference evidence="4" key="1">
    <citation type="submission" date="2018-06" db="EMBL/GenBank/DDBJ databases">
        <authorList>
            <person name="Zhirakovskaya E."/>
        </authorList>
    </citation>
    <scope>NUCLEOTIDE SEQUENCE</scope>
</reference>
<dbReference type="InterPro" id="IPR050832">
    <property type="entry name" value="Bact_Acetyltransf"/>
</dbReference>
<protein>
    <recommendedName>
        <fullName evidence="3">N-acetyltransferase domain-containing protein</fullName>
    </recommendedName>
</protein>
<dbReference type="EMBL" id="UOEC01000058">
    <property type="protein sequence ID" value="VAV89281.1"/>
    <property type="molecule type" value="Genomic_DNA"/>
</dbReference>
<keyword evidence="1" id="KW-0808">Transferase</keyword>
<gene>
    <name evidence="4" type="ORF">MNBD_ALPHA08-1623</name>
</gene>